<protein>
    <submittedName>
        <fullName evidence="2">Uncharacterized protein</fullName>
    </submittedName>
</protein>
<proteinExistence type="predicted"/>
<dbReference type="EMBL" id="JAGPXD010000003">
    <property type="protein sequence ID" value="KAH7361437.1"/>
    <property type="molecule type" value="Genomic_DNA"/>
</dbReference>
<feature type="compositionally biased region" description="Basic and acidic residues" evidence="1">
    <location>
        <begin position="258"/>
        <end position="269"/>
    </location>
</feature>
<comment type="caution">
    <text evidence="2">The sequence shown here is derived from an EMBL/GenBank/DDBJ whole genome shotgun (WGS) entry which is preliminary data.</text>
</comment>
<sequence>MVPSGIRWLRRKKSAGPNESLSITMSMELCFPRSHVPSTSLQIHARARPPPKLAELARVDITILTMYQLQYSALDRPACNVRPPSPPLHLPSVSCKCADGDDKLPPILTSSPSRLMHGRPPGHSPSRCPAPSPSGSSALHPACSCFPCRPRAPVSWSSDVRSHKLRLKETPTSFLPPVPQHNLQHLPTSSLLSSGHGPPCQTDIRRAKTRSTTLILPVPSARRLSGYLPKRASTSRLSLSGTCRRHLGVQSHGFSHAAGRDPEAADGERQVPPACTASSELLCRWSCRTRGDAMHSLT</sequence>
<dbReference type="Proteomes" id="UP000813385">
    <property type="component" value="Unassembled WGS sequence"/>
</dbReference>
<gene>
    <name evidence="2" type="ORF">B0T11DRAFT_74463</name>
</gene>
<dbReference type="AlphaFoldDB" id="A0A8K0X2B4"/>
<keyword evidence="3" id="KW-1185">Reference proteome</keyword>
<accession>A0A8K0X2B4</accession>
<evidence type="ECO:0000313" key="2">
    <source>
        <dbReference type="EMBL" id="KAH7361437.1"/>
    </source>
</evidence>
<feature type="region of interest" description="Disordered" evidence="1">
    <location>
        <begin position="107"/>
        <end position="133"/>
    </location>
</feature>
<reference evidence="2" key="1">
    <citation type="journal article" date="2021" name="Nat. Commun.">
        <title>Genetic determinants of endophytism in the Arabidopsis root mycobiome.</title>
        <authorList>
            <person name="Mesny F."/>
            <person name="Miyauchi S."/>
            <person name="Thiergart T."/>
            <person name="Pickel B."/>
            <person name="Atanasova L."/>
            <person name="Karlsson M."/>
            <person name="Huettel B."/>
            <person name="Barry K.W."/>
            <person name="Haridas S."/>
            <person name="Chen C."/>
            <person name="Bauer D."/>
            <person name="Andreopoulos W."/>
            <person name="Pangilinan J."/>
            <person name="LaButti K."/>
            <person name="Riley R."/>
            <person name="Lipzen A."/>
            <person name="Clum A."/>
            <person name="Drula E."/>
            <person name="Henrissat B."/>
            <person name="Kohler A."/>
            <person name="Grigoriev I.V."/>
            <person name="Martin F.M."/>
            <person name="Hacquard S."/>
        </authorList>
    </citation>
    <scope>NUCLEOTIDE SEQUENCE</scope>
    <source>
        <strain evidence="2">MPI-CAGE-AT-0016</strain>
    </source>
</reference>
<evidence type="ECO:0000313" key="3">
    <source>
        <dbReference type="Proteomes" id="UP000813385"/>
    </source>
</evidence>
<evidence type="ECO:0000256" key="1">
    <source>
        <dbReference type="SAM" id="MobiDB-lite"/>
    </source>
</evidence>
<name>A0A8K0X2B4_9PEZI</name>
<organism evidence="2 3">
    <name type="scientific">Plectosphaerella cucumerina</name>
    <dbReference type="NCBI Taxonomy" id="40658"/>
    <lineage>
        <taxon>Eukaryota</taxon>
        <taxon>Fungi</taxon>
        <taxon>Dikarya</taxon>
        <taxon>Ascomycota</taxon>
        <taxon>Pezizomycotina</taxon>
        <taxon>Sordariomycetes</taxon>
        <taxon>Hypocreomycetidae</taxon>
        <taxon>Glomerellales</taxon>
        <taxon>Plectosphaerellaceae</taxon>
        <taxon>Plectosphaerella</taxon>
    </lineage>
</organism>
<feature type="region of interest" description="Disordered" evidence="1">
    <location>
        <begin position="252"/>
        <end position="271"/>
    </location>
</feature>